<dbReference type="InterPro" id="IPR011990">
    <property type="entry name" value="TPR-like_helical_dom_sf"/>
</dbReference>
<keyword evidence="1" id="KW-0732">Signal</keyword>
<dbReference type="EMBL" id="PYFT01000001">
    <property type="protein sequence ID" value="PSR55857.1"/>
    <property type="molecule type" value="Genomic_DNA"/>
</dbReference>
<dbReference type="RefSeq" id="WP_106932038.1">
    <property type="nucleotide sequence ID" value="NZ_PYFT01000001.1"/>
</dbReference>
<dbReference type="InterPro" id="IPR041662">
    <property type="entry name" value="SusD-like_2"/>
</dbReference>
<keyword evidence="3" id="KW-1185">Reference proteome</keyword>
<dbReference type="Gene3D" id="1.25.40.390">
    <property type="match status" value="1"/>
</dbReference>
<organism evidence="2 3">
    <name type="scientific">Adhaeribacter arboris</name>
    <dbReference type="NCBI Taxonomy" id="2072846"/>
    <lineage>
        <taxon>Bacteria</taxon>
        <taxon>Pseudomonadati</taxon>
        <taxon>Bacteroidota</taxon>
        <taxon>Cytophagia</taxon>
        <taxon>Cytophagales</taxon>
        <taxon>Hymenobacteraceae</taxon>
        <taxon>Adhaeribacter</taxon>
    </lineage>
</organism>
<dbReference type="SUPFAM" id="SSF48452">
    <property type="entry name" value="TPR-like"/>
    <property type="match status" value="1"/>
</dbReference>
<gene>
    <name evidence="2" type="ORF">AHMF7605_21315</name>
</gene>
<dbReference type="OrthoDB" id="622163at2"/>
<dbReference type="AlphaFoldDB" id="A0A2T2YK17"/>
<dbReference type="Pfam" id="PF12771">
    <property type="entry name" value="SusD-like_2"/>
    <property type="match status" value="1"/>
</dbReference>
<name>A0A2T2YK17_9BACT</name>
<evidence type="ECO:0000313" key="3">
    <source>
        <dbReference type="Proteomes" id="UP000240357"/>
    </source>
</evidence>
<evidence type="ECO:0000256" key="1">
    <source>
        <dbReference type="SAM" id="SignalP"/>
    </source>
</evidence>
<accession>A0A2T2YK17</accession>
<feature type="signal peptide" evidence="1">
    <location>
        <begin position="1"/>
        <end position="20"/>
    </location>
</feature>
<sequence length="524" mass="59205">MTRYITKTFFCLLAISLAFVTTSCDDFEELEKNPNRPTTVPASLVFNGILNDMSEGAWNSTQQYNQFWASNYNYYSNQEYTWTTTDLNYFTLKNVAKMEEEAIRNGAEAVNPYAAMGKFFRAVFFVNMTQRVGDIPLTDALKGIDNVSPKYDTQKAVYLQALQWLDEANTELTALIAAGSNTLSGDIYFNNDLRQWQKVVNTYKMRVLISLSKKENDPELNIKQQFAAILADPAKYPLMNTLTDNMQYVYNTSVNKYPLNPDEFGKTALRNNMTAAIITPLRELKDPRLFVFAEPAPAKVAGGLSPLDHQAYQGAPSDEGLDDMSTKVQNGQYSLINRYRYYGSYTGEPTIQIGYPELCFNIAEGLNRGWAPGSAEEYYTKGIQASQSFYGIKEGDNSVFLLKKDGKIGEYDTYALPFNFADYYAQPKVKYAGNNAQGLEQVLTQKYIAFFQNSGWEAFYNHRRTGTPKFDVGGPGTGGGRTTLPLRWQYPDNERSTNAANYTEAIKRQFNGKDDVDAVMWLLQ</sequence>
<proteinExistence type="predicted"/>
<protein>
    <submittedName>
        <fullName evidence="2">SusD/RagB family nutrient-binding outer membrane lipoprotein</fullName>
    </submittedName>
</protein>
<dbReference type="PROSITE" id="PS51257">
    <property type="entry name" value="PROKAR_LIPOPROTEIN"/>
    <property type="match status" value="1"/>
</dbReference>
<evidence type="ECO:0000313" key="2">
    <source>
        <dbReference type="EMBL" id="PSR55857.1"/>
    </source>
</evidence>
<dbReference type="Proteomes" id="UP000240357">
    <property type="component" value="Unassembled WGS sequence"/>
</dbReference>
<keyword evidence="2" id="KW-0449">Lipoprotein</keyword>
<feature type="chain" id="PRO_5015586386" evidence="1">
    <location>
        <begin position="21"/>
        <end position="524"/>
    </location>
</feature>
<reference evidence="2 3" key="1">
    <citation type="submission" date="2018-03" db="EMBL/GenBank/DDBJ databases">
        <title>Adhaeribacter sp. HMF7605 Genome sequencing and assembly.</title>
        <authorList>
            <person name="Kang H."/>
            <person name="Kang J."/>
            <person name="Cha I."/>
            <person name="Kim H."/>
            <person name="Joh K."/>
        </authorList>
    </citation>
    <scope>NUCLEOTIDE SEQUENCE [LARGE SCALE GENOMIC DNA]</scope>
    <source>
        <strain evidence="2 3">HMF7605</strain>
    </source>
</reference>
<comment type="caution">
    <text evidence="2">The sequence shown here is derived from an EMBL/GenBank/DDBJ whole genome shotgun (WGS) entry which is preliminary data.</text>
</comment>